<sequence>MNRAPSGWLIANQLAQNVPNCSGSAKHKVISALLALLLDLLKTTSS</sequence>
<proteinExistence type="predicted"/>
<accession>A0A7D5SF52</accession>
<evidence type="ECO:0000313" key="1">
    <source>
        <dbReference type="EMBL" id="QLH50484.1"/>
    </source>
</evidence>
<dbReference type="AlphaFoldDB" id="A0A7D5SF52"/>
<protein>
    <submittedName>
        <fullName evidence="1">Uncharacterized protein</fullName>
    </submittedName>
</protein>
<dbReference type="KEGG" id="acog:HWD57_12360"/>
<dbReference type="EMBL" id="CP058708">
    <property type="protein sequence ID" value="QLH50484.1"/>
    <property type="molecule type" value="Genomic_DNA"/>
</dbReference>
<reference evidence="1 2" key="1">
    <citation type="journal article" date="2019" name="Microbiome">
        <title>Annotated bacterial chromosomes from frame-shift-corrected long-read metagenomic data.</title>
        <authorList>
            <person name="Arumugam K."/>
            <person name="Bagci C."/>
            <person name="Bessarab I."/>
            <person name="Beier S."/>
            <person name="Buchfink B."/>
            <person name="Gorska A."/>
            <person name="Qiu G."/>
            <person name="Huson D.H."/>
            <person name="Williams R.B.H."/>
        </authorList>
    </citation>
    <scope>NUCLEOTIDE SEQUENCE [LARGE SCALE GENOMIC DNA]</scope>
    <source>
        <strain evidence="1">SSA1</strain>
    </source>
</reference>
<dbReference type="Proteomes" id="UP000509684">
    <property type="component" value="Chromosome"/>
</dbReference>
<evidence type="ECO:0000313" key="2">
    <source>
        <dbReference type="Proteomes" id="UP000509684"/>
    </source>
</evidence>
<name>A0A7D5SF52_9PROT</name>
<organism evidence="1 2">
    <name type="scientific">Candidatus Accumulibacter cognatus</name>
    <dbReference type="NCBI Taxonomy" id="2954383"/>
    <lineage>
        <taxon>Bacteria</taxon>
        <taxon>Pseudomonadati</taxon>
        <taxon>Pseudomonadota</taxon>
        <taxon>Betaproteobacteria</taxon>
        <taxon>Candidatus Accumulibacter</taxon>
    </lineage>
</organism>
<gene>
    <name evidence="1" type="ORF">HWD57_12360</name>
</gene>